<proteinExistence type="predicted"/>
<keyword evidence="2" id="KW-1185">Reference proteome</keyword>
<accession>A0ABX8U1I9</accession>
<organism evidence="1 2">
    <name type="scientific">Nonomuraea coxensis DSM 45129</name>
    <dbReference type="NCBI Taxonomy" id="1122611"/>
    <lineage>
        <taxon>Bacteria</taxon>
        <taxon>Bacillati</taxon>
        <taxon>Actinomycetota</taxon>
        <taxon>Actinomycetes</taxon>
        <taxon>Streptosporangiales</taxon>
        <taxon>Streptosporangiaceae</taxon>
        <taxon>Nonomuraea</taxon>
    </lineage>
</organism>
<evidence type="ECO:0000313" key="2">
    <source>
        <dbReference type="Proteomes" id="UP000824681"/>
    </source>
</evidence>
<gene>
    <name evidence="1" type="ORF">Nocox_19570</name>
</gene>
<evidence type="ECO:0000313" key="1">
    <source>
        <dbReference type="EMBL" id="QYC41523.1"/>
    </source>
</evidence>
<reference evidence="1 2" key="1">
    <citation type="journal article" date="2021" name="ACS Chem. Biol.">
        <title>Genomic-Led Discovery of a Novel Glycopeptide Antibiotic by Nonomuraea coxensis DSM 45129.</title>
        <authorList>
            <person name="Yushchuk O."/>
            <person name="Vior N.M."/>
            <person name="Andreo-Vidal A."/>
            <person name="Berini F."/>
            <person name="Ruckert C."/>
            <person name="Busche T."/>
            <person name="Binda E."/>
            <person name="Kalinowski J."/>
            <person name="Truman A.W."/>
            <person name="Marinelli F."/>
        </authorList>
    </citation>
    <scope>NUCLEOTIDE SEQUENCE [LARGE SCALE GENOMIC DNA]</scope>
    <source>
        <strain evidence="1 2">DSM 45129</strain>
    </source>
</reference>
<name>A0ABX8U1I9_9ACTN</name>
<dbReference type="Pfam" id="PF20062">
    <property type="entry name" value="DUF6461"/>
    <property type="match status" value="1"/>
</dbReference>
<sequence>MTRMTIIDPLAPFQWLAAPEGSPSPLDVIFSVAFFRGLGPAEVVRRFSRGEDSGEEAGFSVLDEAAWEFADSSGGGDGGGHVGVFQEGEWSVVIEPMGWLVTLHEVLPRLSRGCEVVAITRHDYAAEHSFEYAVDGRCVTGYRLRHPHDRYGSDPDRLNGHMRELGMALVLSEDDDATWELNYDTAVPRAFALAARITGVSFTPDLLARPMLVGPIVDPFGPDLHGASGCHDGTGDRAASAAVDGCSGSYVRRYGEGL</sequence>
<dbReference type="EMBL" id="CP068985">
    <property type="protein sequence ID" value="QYC41523.1"/>
    <property type="molecule type" value="Genomic_DNA"/>
</dbReference>
<dbReference type="Proteomes" id="UP000824681">
    <property type="component" value="Chromosome"/>
</dbReference>
<dbReference type="InterPro" id="IPR045592">
    <property type="entry name" value="DUF6461"/>
</dbReference>
<protein>
    <submittedName>
        <fullName evidence="1">Uncharacterized protein</fullName>
    </submittedName>
</protein>